<keyword evidence="12" id="KW-1185">Reference proteome</keyword>
<dbReference type="GO" id="GO:0020037">
    <property type="term" value="F:heme binding"/>
    <property type="evidence" value="ECO:0007669"/>
    <property type="project" value="InterPro"/>
</dbReference>
<comment type="caution">
    <text evidence="11">The sequence shown here is derived from an EMBL/GenBank/DDBJ whole genome shotgun (WGS) entry which is preliminary data.</text>
</comment>
<dbReference type="GO" id="GO:0140825">
    <property type="term" value="F:lactoperoxidase activity"/>
    <property type="evidence" value="ECO:0007669"/>
    <property type="project" value="UniProtKB-EC"/>
</dbReference>
<keyword evidence="5 8" id="KW-0479">Metal-binding</keyword>
<evidence type="ECO:0000256" key="1">
    <source>
        <dbReference type="ARBA" id="ARBA00001970"/>
    </source>
</evidence>
<evidence type="ECO:0000256" key="9">
    <source>
        <dbReference type="RuleBase" id="RU004241"/>
    </source>
</evidence>
<dbReference type="Pfam" id="PF00141">
    <property type="entry name" value="peroxidase"/>
    <property type="match status" value="1"/>
</dbReference>
<evidence type="ECO:0000256" key="8">
    <source>
        <dbReference type="PIRSR" id="PIRSR600823-3"/>
    </source>
</evidence>
<comment type="similarity">
    <text evidence="9">Belongs to the peroxidase family.</text>
</comment>
<dbReference type="GO" id="GO:0046872">
    <property type="term" value="F:metal ion binding"/>
    <property type="evidence" value="ECO:0007669"/>
    <property type="project" value="UniProtKB-KW"/>
</dbReference>
<sequence>MQVGLRKKFYKISCPAAEERIYCQKSHLETRCHHPQLACKAIENAFPWLLRQGKQYSSNANLIKSCRQGCDASILVNSTANNTAEKDAIPNLSLAGFDVHVQERPLQPGQQPALQLHRKRRRRPFPEPNIRCFLKKPKCKVLNDATTTVEIDPGSSQNFDAAYFAILKQRDGLFQSDAALLTNRTPNKIVGELLNSNVFFRQFAQPMKRMGAIGVLPGTSGEIRKKCSVINS</sequence>
<dbReference type="Proteomes" id="UP000886885">
    <property type="component" value="Chromosome 14D"/>
</dbReference>
<accession>A0A8X8CBV8</accession>
<evidence type="ECO:0000256" key="5">
    <source>
        <dbReference type="ARBA" id="ARBA00022723"/>
    </source>
</evidence>
<dbReference type="EMBL" id="JAAWWB010000028">
    <property type="protein sequence ID" value="KAG6748522.1"/>
    <property type="molecule type" value="Genomic_DNA"/>
</dbReference>
<keyword evidence="8" id="KW-0106">Calcium</keyword>
<dbReference type="InterPro" id="IPR000823">
    <property type="entry name" value="Peroxidase_pln"/>
</dbReference>
<feature type="domain" description="Plant heme peroxidase family profile" evidence="10">
    <location>
        <begin position="112"/>
        <end position="231"/>
    </location>
</feature>
<dbReference type="GO" id="GO:0006979">
    <property type="term" value="P:response to oxidative stress"/>
    <property type="evidence" value="ECO:0007669"/>
    <property type="project" value="InterPro"/>
</dbReference>
<dbReference type="InterPro" id="IPR002016">
    <property type="entry name" value="Haem_peroxidase"/>
</dbReference>
<feature type="binding site" evidence="8">
    <location>
        <position position="152"/>
    </location>
    <ligand>
        <name>Ca(2+)</name>
        <dbReference type="ChEBI" id="CHEBI:29108"/>
        <label>2</label>
    </ligand>
</feature>
<feature type="domain" description="Plant heme peroxidase family profile" evidence="10">
    <location>
        <begin position="68"/>
        <end position="99"/>
    </location>
</feature>
<dbReference type="PROSITE" id="PS50873">
    <property type="entry name" value="PEROXIDASE_4"/>
    <property type="match status" value="2"/>
</dbReference>
<feature type="binding site" evidence="8">
    <location>
        <position position="160"/>
    </location>
    <ligand>
        <name>Ca(2+)</name>
        <dbReference type="ChEBI" id="CHEBI:29108"/>
        <label>2</label>
    </ligand>
</feature>
<dbReference type="OrthoDB" id="2113341at2759"/>
<gene>
    <name evidence="11" type="ORF">POTOM_048450</name>
</gene>
<dbReference type="EC" id="1.11.1.7" evidence="2"/>
<keyword evidence="3" id="KW-0575">Peroxidase</keyword>
<evidence type="ECO:0000313" key="11">
    <source>
        <dbReference type="EMBL" id="KAG6748522.1"/>
    </source>
</evidence>
<evidence type="ECO:0000256" key="6">
    <source>
        <dbReference type="ARBA" id="ARBA00023002"/>
    </source>
</evidence>
<comment type="cofactor">
    <cofactor evidence="1">
        <name>heme b</name>
        <dbReference type="ChEBI" id="CHEBI:60344"/>
    </cofactor>
</comment>
<dbReference type="PANTHER" id="PTHR31517">
    <property type="match status" value="1"/>
</dbReference>
<organism evidence="11 12">
    <name type="scientific">Populus tomentosa</name>
    <name type="common">Chinese white poplar</name>
    <dbReference type="NCBI Taxonomy" id="118781"/>
    <lineage>
        <taxon>Eukaryota</taxon>
        <taxon>Viridiplantae</taxon>
        <taxon>Streptophyta</taxon>
        <taxon>Embryophyta</taxon>
        <taxon>Tracheophyta</taxon>
        <taxon>Spermatophyta</taxon>
        <taxon>Magnoliopsida</taxon>
        <taxon>eudicotyledons</taxon>
        <taxon>Gunneridae</taxon>
        <taxon>Pentapetalae</taxon>
        <taxon>rosids</taxon>
        <taxon>fabids</taxon>
        <taxon>Malpighiales</taxon>
        <taxon>Salicaceae</taxon>
        <taxon>Saliceae</taxon>
        <taxon>Populus</taxon>
    </lineage>
</organism>
<dbReference type="PANTHER" id="PTHR31517:SF84">
    <property type="entry name" value="PEROXIDASE"/>
    <property type="match status" value="1"/>
</dbReference>
<dbReference type="AlphaFoldDB" id="A0A8X8CBV8"/>
<keyword evidence="4" id="KW-0349">Heme</keyword>
<evidence type="ECO:0000256" key="7">
    <source>
        <dbReference type="ARBA" id="ARBA00023004"/>
    </source>
</evidence>
<evidence type="ECO:0000313" key="12">
    <source>
        <dbReference type="Proteomes" id="UP000886885"/>
    </source>
</evidence>
<evidence type="ECO:0000256" key="2">
    <source>
        <dbReference type="ARBA" id="ARBA00012313"/>
    </source>
</evidence>
<name>A0A8X8CBV8_POPTO</name>
<proteinExistence type="inferred from homology"/>
<evidence type="ECO:0000259" key="10">
    <source>
        <dbReference type="PROSITE" id="PS50873"/>
    </source>
</evidence>
<keyword evidence="7" id="KW-0408">Iron</keyword>
<protein>
    <recommendedName>
        <fullName evidence="2">peroxidase</fullName>
        <ecNumber evidence="2">1.11.1.7</ecNumber>
    </recommendedName>
</protein>
<evidence type="ECO:0000256" key="4">
    <source>
        <dbReference type="ARBA" id="ARBA00022617"/>
    </source>
</evidence>
<comment type="cofactor">
    <cofactor evidence="8">
        <name>Ca(2+)</name>
        <dbReference type="ChEBI" id="CHEBI:29108"/>
    </cofactor>
    <text evidence="8">Binds 2 calcium ions per subunit.</text>
</comment>
<evidence type="ECO:0000256" key="3">
    <source>
        <dbReference type="ARBA" id="ARBA00022559"/>
    </source>
</evidence>
<keyword evidence="6" id="KW-0560">Oxidoreductase</keyword>
<reference evidence="11" key="1">
    <citation type="journal article" date="2020" name="bioRxiv">
        <title>Hybrid origin of Populus tomentosa Carr. identified through genome sequencing and phylogenomic analysis.</title>
        <authorList>
            <person name="An X."/>
            <person name="Gao K."/>
            <person name="Chen Z."/>
            <person name="Li J."/>
            <person name="Yang X."/>
            <person name="Yang X."/>
            <person name="Zhou J."/>
            <person name="Guo T."/>
            <person name="Zhao T."/>
            <person name="Huang S."/>
            <person name="Miao D."/>
            <person name="Khan W.U."/>
            <person name="Rao P."/>
            <person name="Ye M."/>
            <person name="Lei B."/>
            <person name="Liao W."/>
            <person name="Wang J."/>
            <person name="Ji L."/>
            <person name="Li Y."/>
            <person name="Guo B."/>
            <person name="Mustafa N.S."/>
            <person name="Li S."/>
            <person name="Yun Q."/>
            <person name="Keller S.R."/>
            <person name="Mao J."/>
            <person name="Zhang R."/>
            <person name="Strauss S.H."/>
        </authorList>
    </citation>
    <scope>NUCLEOTIDE SEQUENCE</scope>
    <source>
        <strain evidence="11">GM15</strain>
        <tissue evidence="11">Leaf</tissue>
    </source>
</reference>